<dbReference type="EMBL" id="GBXM01014062">
    <property type="protein sequence ID" value="JAH94515.1"/>
    <property type="molecule type" value="Transcribed_RNA"/>
</dbReference>
<name>A0A0E9WY19_ANGAN</name>
<evidence type="ECO:0000256" key="1">
    <source>
        <dbReference type="SAM" id="SignalP"/>
    </source>
</evidence>
<reference evidence="2" key="2">
    <citation type="journal article" date="2015" name="Fish Shellfish Immunol.">
        <title>Early steps in the European eel (Anguilla anguilla)-Vibrio vulnificus interaction in the gills: Role of the RtxA13 toxin.</title>
        <authorList>
            <person name="Callol A."/>
            <person name="Pajuelo D."/>
            <person name="Ebbesson L."/>
            <person name="Teles M."/>
            <person name="MacKenzie S."/>
            <person name="Amaro C."/>
        </authorList>
    </citation>
    <scope>NUCLEOTIDE SEQUENCE</scope>
</reference>
<reference evidence="2" key="1">
    <citation type="submission" date="2014-11" db="EMBL/GenBank/DDBJ databases">
        <authorList>
            <person name="Amaro Gonzalez C."/>
        </authorList>
    </citation>
    <scope>NUCLEOTIDE SEQUENCE</scope>
</reference>
<dbReference type="AlphaFoldDB" id="A0A0E9WY19"/>
<keyword evidence="1" id="KW-0732">Signal</keyword>
<evidence type="ECO:0000313" key="2">
    <source>
        <dbReference type="EMBL" id="JAH94515.1"/>
    </source>
</evidence>
<protein>
    <recommendedName>
        <fullName evidence="3">Lipoprotein</fullName>
    </recommendedName>
</protein>
<proteinExistence type="predicted"/>
<feature type="signal peptide" evidence="1">
    <location>
        <begin position="1"/>
        <end position="25"/>
    </location>
</feature>
<dbReference type="PROSITE" id="PS51257">
    <property type="entry name" value="PROKAR_LIPOPROTEIN"/>
    <property type="match status" value="1"/>
</dbReference>
<sequence length="46" mass="5403">MRTKARLEVSMLFLSFFSCSLKVKTETTVYTKQFCSLLRQSCKNFT</sequence>
<feature type="chain" id="PRO_5002435058" description="Lipoprotein" evidence="1">
    <location>
        <begin position="26"/>
        <end position="46"/>
    </location>
</feature>
<evidence type="ECO:0008006" key="3">
    <source>
        <dbReference type="Google" id="ProtNLM"/>
    </source>
</evidence>
<accession>A0A0E9WY19</accession>
<organism evidence="2">
    <name type="scientific">Anguilla anguilla</name>
    <name type="common">European freshwater eel</name>
    <name type="synonym">Muraena anguilla</name>
    <dbReference type="NCBI Taxonomy" id="7936"/>
    <lineage>
        <taxon>Eukaryota</taxon>
        <taxon>Metazoa</taxon>
        <taxon>Chordata</taxon>
        <taxon>Craniata</taxon>
        <taxon>Vertebrata</taxon>
        <taxon>Euteleostomi</taxon>
        <taxon>Actinopterygii</taxon>
        <taxon>Neopterygii</taxon>
        <taxon>Teleostei</taxon>
        <taxon>Anguilliformes</taxon>
        <taxon>Anguillidae</taxon>
        <taxon>Anguilla</taxon>
    </lineage>
</organism>